<feature type="transmembrane region" description="Helical" evidence="1">
    <location>
        <begin position="75"/>
        <end position="95"/>
    </location>
</feature>
<gene>
    <name evidence="2" type="ORF">B296_00044138</name>
</gene>
<keyword evidence="1" id="KW-0812">Transmembrane</keyword>
<organism evidence="2 3">
    <name type="scientific">Ensete ventricosum</name>
    <name type="common">Abyssinian banana</name>
    <name type="synonym">Musa ensete</name>
    <dbReference type="NCBI Taxonomy" id="4639"/>
    <lineage>
        <taxon>Eukaryota</taxon>
        <taxon>Viridiplantae</taxon>
        <taxon>Streptophyta</taxon>
        <taxon>Embryophyta</taxon>
        <taxon>Tracheophyta</taxon>
        <taxon>Spermatophyta</taxon>
        <taxon>Magnoliopsida</taxon>
        <taxon>Liliopsida</taxon>
        <taxon>Zingiberales</taxon>
        <taxon>Musaceae</taxon>
        <taxon>Ensete</taxon>
    </lineage>
</organism>
<accession>A0A426YRF6</accession>
<reference evidence="2 3" key="1">
    <citation type="journal article" date="2014" name="Agronomy (Basel)">
        <title>A Draft Genome Sequence for Ensete ventricosum, the Drought-Tolerant Tree Against Hunger.</title>
        <authorList>
            <person name="Harrison J."/>
            <person name="Moore K.A."/>
            <person name="Paszkiewicz K."/>
            <person name="Jones T."/>
            <person name="Grant M."/>
            <person name="Ambacheew D."/>
            <person name="Muzemil S."/>
            <person name="Studholme D.J."/>
        </authorList>
    </citation>
    <scope>NUCLEOTIDE SEQUENCE [LARGE SCALE GENOMIC DNA]</scope>
</reference>
<proteinExistence type="predicted"/>
<protein>
    <submittedName>
        <fullName evidence="2">Uncharacterized protein</fullName>
    </submittedName>
</protein>
<keyword evidence="1" id="KW-0472">Membrane</keyword>
<feature type="transmembrane region" description="Helical" evidence="1">
    <location>
        <begin position="107"/>
        <end position="124"/>
    </location>
</feature>
<sequence length="125" mass="14163">MLHRVKDRSAQSTDRSLIAEMTRSGHSHRELVKESAGIERKMRVSAAIRVGQGEEEGATRWSWVSMSRRDDTAFVLIKLVVSSLSGFILMKLVSSLLDMQPQTLGELYHLFVLRYLISVLQVGYI</sequence>
<evidence type="ECO:0000256" key="1">
    <source>
        <dbReference type="SAM" id="Phobius"/>
    </source>
</evidence>
<keyword evidence="1" id="KW-1133">Transmembrane helix</keyword>
<evidence type="ECO:0000313" key="3">
    <source>
        <dbReference type="Proteomes" id="UP000287651"/>
    </source>
</evidence>
<evidence type="ECO:0000313" key="2">
    <source>
        <dbReference type="EMBL" id="RRT54320.1"/>
    </source>
</evidence>
<name>A0A426YRF6_ENSVE</name>
<dbReference type="AlphaFoldDB" id="A0A426YRF6"/>
<dbReference type="EMBL" id="AMZH03010660">
    <property type="protein sequence ID" value="RRT54320.1"/>
    <property type="molecule type" value="Genomic_DNA"/>
</dbReference>
<comment type="caution">
    <text evidence="2">The sequence shown here is derived from an EMBL/GenBank/DDBJ whole genome shotgun (WGS) entry which is preliminary data.</text>
</comment>
<dbReference type="Proteomes" id="UP000287651">
    <property type="component" value="Unassembled WGS sequence"/>
</dbReference>